<dbReference type="Pfam" id="PF01408">
    <property type="entry name" value="GFO_IDH_MocA"/>
    <property type="match status" value="1"/>
</dbReference>
<protein>
    <submittedName>
        <fullName evidence="3">NADH-dependent dehydrogenase</fullName>
    </submittedName>
</protein>
<reference evidence="3 4" key="1">
    <citation type="journal article" date="2013" name="Mar. Genomics">
        <title>Expression of sulfatases in Rhodopirellula baltica and the diversity of sulfatases in the genus Rhodopirellula.</title>
        <authorList>
            <person name="Wegner C.E."/>
            <person name="Richter-Heitmann T."/>
            <person name="Klindworth A."/>
            <person name="Klockow C."/>
            <person name="Richter M."/>
            <person name="Achstetter T."/>
            <person name="Glockner F.O."/>
            <person name="Harder J."/>
        </authorList>
    </citation>
    <scope>NUCLEOTIDE SEQUENCE [LARGE SCALE GENOMIC DNA]</scope>
    <source>
        <strain evidence="3 4">SM41</strain>
    </source>
</reference>
<evidence type="ECO:0000313" key="4">
    <source>
        <dbReference type="Proteomes" id="UP000011885"/>
    </source>
</evidence>
<gene>
    <name evidence="3" type="ORF">RSSM_06792</name>
</gene>
<dbReference type="AlphaFoldDB" id="M5TRG7"/>
<dbReference type="InterPro" id="IPR036291">
    <property type="entry name" value="NAD(P)-bd_dom_sf"/>
</dbReference>
<sequence length="497" mass="54531">MISSRSQSRVSLSRRRFLGGVAVGAATAATARTTRADSALSEVRIGILGAGGKGSQLASYVDKTPGAKVVMVADPDIGRARKTADLYQAKAVKDLRHVLESPDVDAVVIATCDHWHCLAAIWAIEAGKDVYVEKPLGHNQWEGRQVVNAATKHQRIVQLGTQQRSDAIQSQIRDFLHNEKGLGEIQYVQANRLGLRGPIGKRPSPLAFPSNVDRELWFGPAAIEPIYRNQLHYDWHWDWNTGTGEMGNWGVHIIDDVRNVAYQDAIDLPDRITVAGGRVGWNDAGQTPNVHFALLETKTFPTMITLSNLPTQPGKKGAWDITSTPTPGEWPENAPGSGYVIVCEGGYYLGQRGSGRAVDKTGNVIRQFHDDANIIAVHMQNFVDAVRSRDAGALNAPIENGHFSTGWCNLANVAFRAGGEFSRDDLEPETTVAPWNRLVANTLGCLREFGGNPESLRSCPTLHHDVATERFVGENAARANQFLRREYRRGYEIPMMS</sequence>
<dbReference type="EMBL" id="ANOH01000485">
    <property type="protein sequence ID" value="EMI51772.1"/>
    <property type="molecule type" value="Genomic_DNA"/>
</dbReference>
<proteinExistence type="predicted"/>
<comment type="caution">
    <text evidence="3">The sequence shown here is derived from an EMBL/GenBank/DDBJ whole genome shotgun (WGS) entry which is preliminary data.</text>
</comment>
<feature type="domain" description="Gfo/Idh/MocA-like oxidoreductase N-terminal" evidence="1">
    <location>
        <begin position="43"/>
        <end position="160"/>
    </location>
</feature>
<dbReference type="Pfam" id="PF19051">
    <property type="entry name" value="GFO_IDH_MocA_C2"/>
    <property type="match status" value="1"/>
</dbReference>
<dbReference type="RefSeq" id="WP_008689409.1">
    <property type="nucleotide sequence ID" value="NZ_ANOH01000485.1"/>
</dbReference>
<dbReference type="InterPro" id="IPR000683">
    <property type="entry name" value="Gfo/Idh/MocA-like_OxRdtase_N"/>
</dbReference>
<name>M5TRG7_9BACT</name>
<organism evidence="3 4">
    <name type="scientific">Rhodopirellula sallentina SM41</name>
    <dbReference type="NCBI Taxonomy" id="1263870"/>
    <lineage>
        <taxon>Bacteria</taxon>
        <taxon>Pseudomonadati</taxon>
        <taxon>Planctomycetota</taxon>
        <taxon>Planctomycetia</taxon>
        <taxon>Pirellulales</taxon>
        <taxon>Pirellulaceae</taxon>
        <taxon>Rhodopirellula</taxon>
    </lineage>
</organism>
<dbReference type="GO" id="GO:0000166">
    <property type="term" value="F:nucleotide binding"/>
    <property type="evidence" value="ECO:0007669"/>
    <property type="project" value="InterPro"/>
</dbReference>
<feature type="domain" description="Gfo/Idh/MocA-like oxidoreductase bacterial type C-terminal" evidence="2">
    <location>
        <begin position="206"/>
        <end position="265"/>
    </location>
</feature>
<dbReference type="PANTHER" id="PTHR43818">
    <property type="entry name" value="BCDNA.GH03377"/>
    <property type="match status" value="1"/>
</dbReference>
<dbReference type="SUPFAM" id="SSF51735">
    <property type="entry name" value="NAD(P)-binding Rossmann-fold domains"/>
    <property type="match status" value="1"/>
</dbReference>
<evidence type="ECO:0000259" key="1">
    <source>
        <dbReference type="Pfam" id="PF01408"/>
    </source>
</evidence>
<dbReference type="PROSITE" id="PS51318">
    <property type="entry name" value="TAT"/>
    <property type="match status" value="1"/>
</dbReference>
<dbReference type="OrthoDB" id="9788246at2"/>
<dbReference type="InterPro" id="IPR043906">
    <property type="entry name" value="Gfo/Idh/MocA_OxRdtase_bact_C"/>
</dbReference>
<dbReference type="InterPro" id="IPR050463">
    <property type="entry name" value="Gfo/Idh/MocA_oxidrdct_glycsds"/>
</dbReference>
<dbReference type="Proteomes" id="UP000011885">
    <property type="component" value="Unassembled WGS sequence"/>
</dbReference>
<dbReference type="PATRIC" id="fig|1263870.3.peg.7205"/>
<evidence type="ECO:0000313" key="3">
    <source>
        <dbReference type="EMBL" id="EMI51772.1"/>
    </source>
</evidence>
<dbReference type="SUPFAM" id="SSF55347">
    <property type="entry name" value="Glyceraldehyde-3-phosphate dehydrogenase-like, C-terminal domain"/>
    <property type="match status" value="1"/>
</dbReference>
<dbReference type="Gene3D" id="3.40.50.720">
    <property type="entry name" value="NAD(P)-binding Rossmann-like Domain"/>
    <property type="match status" value="1"/>
</dbReference>
<keyword evidence="4" id="KW-1185">Reference proteome</keyword>
<dbReference type="InterPro" id="IPR006311">
    <property type="entry name" value="TAT_signal"/>
</dbReference>
<accession>M5TRG7</accession>
<dbReference type="PANTHER" id="PTHR43818:SF5">
    <property type="entry name" value="OXIDOREDUCTASE FAMILY PROTEIN"/>
    <property type="match status" value="1"/>
</dbReference>
<dbReference type="Gene3D" id="3.30.360.10">
    <property type="entry name" value="Dihydrodipicolinate Reductase, domain 2"/>
    <property type="match status" value="1"/>
</dbReference>
<evidence type="ECO:0000259" key="2">
    <source>
        <dbReference type="Pfam" id="PF19051"/>
    </source>
</evidence>